<dbReference type="EMBL" id="AFNW01000073">
    <property type="protein sequence ID" value="EKJ76395.1"/>
    <property type="molecule type" value="Genomic_DNA"/>
</dbReference>
<dbReference type="KEGG" id="fpu:FPSE_03394"/>
<proteinExistence type="predicted"/>
<organism evidence="1 2">
    <name type="scientific">Fusarium pseudograminearum (strain CS3096)</name>
    <name type="common">Wheat and barley crown-rot fungus</name>
    <dbReference type="NCBI Taxonomy" id="1028729"/>
    <lineage>
        <taxon>Eukaryota</taxon>
        <taxon>Fungi</taxon>
        <taxon>Dikarya</taxon>
        <taxon>Ascomycota</taxon>
        <taxon>Pezizomycotina</taxon>
        <taxon>Sordariomycetes</taxon>
        <taxon>Hypocreomycetidae</taxon>
        <taxon>Hypocreales</taxon>
        <taxon>Nectriaceae</taxon>
        <taxon>Fusarium</taxon>
    </lineage>
</organism>
<gene>
    <name evidence="1" type="ORF">FPSE_03394</name>
</gene>
<name>K3W1S2_FUSPC</name>
<sequence>MATGWESCTGGATGLFSGGAAGVVTGAGAAAGASRPVSGGFKYLYLGSRKTRVDDLEGDQNRGSEYYLPRTVHEMTQSTLYYRAQLQPIESVQMSE</sequence>
<evidence type="ECO:0000313" key="1">
    <source>
        <dbReference type="EMBL" id="EKJ76395.1"/>
    </source>
</evidence>
<keyword evidence="2" id="KW-1185">Reference proteome</keyword>
<dbReference type="AlphaFoldDB" id="K3W1S2"/>
<accession>K3W1S2</accession>
<dbReference type="GeneID" id="20362013"/>
<dbReference type="RefSeq" id="XP_009254788.1">
    <property type="nucleotide sequence ID" value="XM_009256513.1"/>
</dbReference>
<dbReference type="Proteomes" id="UP000007978">
    <property type="component" value="Chromosome 1"/>
</dbReference>
<evidence type="ECO:0000313" key="2">
    <source>
        <dbReference type="Proteomes" id="UP000007978"/>
    </source>
</evidence>
<comment type="caution">
    <text evidence="1">The sequence shown here is derived from an EMBL/GenBank/DDBJ whole genome shotgun (WGS) entry which is preliminary data.</text>
</comment>
<dbReference type="HOGENOM" id="CLU_2359842_0_0_1"/>
<reference evidence="1 2" key="1">
    <citation type="journal article" date="2012" name="PLoS Pathog.">
        <title>Comparative pathogenomics reveals horizontally acquired novel virulence genes in fungi infecting cereal hosts.</title>
        <authorList>
            <person name="Gardiner D.M."/>
            <person name="McDonald M.C."/>
            <person name="Covarelli L."/>
            <person name="Solomon P.S."/>
            <person name="Rusu A.G."/>
            <person name="Marshall M."/>
            <person name="Kazan K."/>
            <person name="Chakraborty S."/>
            <person name="McDonald B.A."/>
            <person name="Manners J.M."/>
        </authorList>
    </citation>
    <scope>NUCLEOTIDE SEQUENCE [LARGE SCALE GENOMIC DNA]</scope>
    <source>
        <strain evidence="1 2">CS3096</strain>
    </source>
</reference>
<protein>
    <submittedName>
        <fullName evidence="1">Uncharacterized protein</fullName>
    </submittedName>
</protein>